<evidence type="ECO:0000256" key="9">
    <source>
        <dbReference type="ARBA" id="ARBA00022679"/>
    </source>
</evidence>
<evidence type="ECO:0000256" key="18">
    <source>
        <dbReference type="ARBA" id="ARBA00048552"/>
    </source>
</evidence>
<feature type="domain" description="RNA polymerase Rpb2" evidence="23">
    <location>
        <begin position="1212"/>
        <end position="1297"/>
    </location>
</feature>
<protein>
    <recommendedName>
        <fullName evidence="6 20">DNA-directed RNA polymerase subunit beta</fullName>
        <ecNumber evidence="5 20">2.7.7.6</ecNumber>
    </recommendedName>
</protein>
<dbReference type="Gene3D" id="3.90.1800.10">
    <property type="entry name" value="RNA polymerase alpha subunit dimerisation domain"/>
    <property type="match status" value="1"/>
</dbReference>
<comment type="function">
    <text evidence="1 20">DNA-dependent RNA polymerase catalyzes the transcription of DNA into RNA using the four ribonucleoside triphosphates as substrates.</text>
</comment>
<comment type="catalytic activity">
    <reaction evidence="18 20">
        <text>RNA(n) + a ribonucleoside 5'-triphosphate = RNA(n+1) + diphosphate</text>
        <dbReference type="Rhea" id="RHEA:21248"/>
        <dbReference type="Rhea" id="RHEA-COMP:14527"/>
        <dbReference type="Rhea" id="RHEA-COMP:17342"/>
        <dbReference type="ChEBI" id="CHEBI:33019"/>
        <dbReference type="ChEBI" id="CHEBI:61557"/>
        <dbReference type="ChEBI" id="CHEBI:140395"/>
        <dbReference type="EC" id="2.7.7.6"/>
    </reaction>
</comment>
<dbReference type="Pfam" id="PF04565">
    <property type="entry name" value="RNA_pol_Rpb2_3"/>
    <property type="match status" value="1"/>
</dbReference>
<dbReference type="FunFam" id="2.40.270.10:FF:000011">
    <property type="entry name" value="DNA-directed RNA polymerase subunit beta"/>
    <property type="match status" value="1"/>
</dbReference>
<feature type="region of interest" description="Disordered" evidence="21">
    <location>
        <begin position="912"/>
        <end position="938"/>
    </location>
</feature>
<dbReference type="InterPro" id="IPR007642">
    <property type="entry name" value="RNA_pol_Rpb2_2"/>
</dbReference>
<feature type="domain" description="DNA-directed RNA polymerase subunit 2 hybrid-binding" evidence="22">
    <location>
        <begin position="964"/>
        <end position="1210"/>
    </location>
</feature>
<evidence type="ECO:0000313" key="29">
    <source>
        <dbReference type="Proteomes" id="UP000006319"/>
    </source>
</evidence>
<evidence type="ECO:0000256" key="2">
    <source>
        <dbReference type="ARBA" id="ARBA00004123"/>
    </source>
</evidence>
<dbReference type="Gene3D" id="2.40.270.10">
    <property type="entry name" value="DNA-directed RNA polymerase, subunit 2, domain 6"/>
    <property type="match status" value="2"/>
</dbReference>
<feature type="compositionally biased region" description="Basic residues" evidence="21">
    <location>
        <begin position="1"/>
        <end position="14"/>
    </location>
</feature>
<dbReference type="GO" id="GO:0005634">
    <property type="term" value="C:nucleus"/>
    <property type="evidence" value="ECO:0007669"/>
    <property type="project" value="UniProtKB-SubCell"/>
</dbReference>
<evidence type="ECO:0000256" key="3">
    <source>
        <dbReference type="ARBA" id="ARBA00004467"/>
    </source>
</evidence>
<keyword evidence="10 20" id="KW-0548">Nucleotidyltransferase</keyword>
<dbReference type="EMBL" id="DF157105">
    <property type="protein sequence ID" value="GAB68277.1"/>
    <property type="molecule type" value="Genomic_DNA"/>
</dbReference>
<feature type="domain" description="RNA polymerase Rpb2" evidence="27">
    <location>
        <begin position="650"/>
        <end position="711"/>
    </location>
</feature>
<feature type="domain" description="RNA polymerase beta subunit protrusion" evidence="25">
    <location>
        <begin position="167"/>
        <end position="496"/>
    </location>
</feature>
<feature type="domain" description="RNA polymerase Rpb2" evidence="24">
    <location>
        <begin position="269"/>
        <end position="458"/>
    </location>
</feature>
<dbReference type="Gene3D" id="3.90.1070.20">
    <property type="match status" value="1"/>
</dbReference>
<dbReference type="RefSeq" id="XP_004224224.1">
    <property type="nucleotide sequence ID" value="XM_004224176.1"/>
</dbReference>
<dbReference type="GO" id="GO:0003677">
    <property type="term" value="F:DNA binding"/>
    <property type="evidence" value="ECO:0007669"/>
    <property type="project" value="InterPro"/>
</dbReference>
<evidence type="ECO:0000256" key="15">
    <source>
        <dbReference type="ARBA" id="ARBA00023163"/>
    </source>
</evidence>
<dbReference type="GO" id="GO:0032549">
    <property type="term" value="F:ribonucleoside binding"/>
    <property type="evidence" value="ECO:0007669"/>
    <property type="project" value="InterPro"/>
</dbReference>
<proteinExistence type="inferred from homology"/>
<evidence type="ECO:0000313" key="28">
    <source>
        <dbReference type="EMBL" id="GAB68277.1"/>
    </source>
</evidence>
<evidence type="ECO:0000256" key="7">
    <source>
        <dbReference type="ARBA" id="ARBA00022478"/>
    </source>
</evidence>
<comment type="subcellular location">
    <subcellularLocation>
        <location evidence="2">Nucleus</location>
    </subcellularLocation>
    <subcellularLocation>
        <location evidence="3">Plastid</location>
        <location evidence="3">Apicoplast</location>
    </subcellularLocation>
</comment>
<dbReference type="InterPro" id="IPR037034">
    <property type="entry name" value="RNA_pol_Rpb2_2_sf"/>
</dbReference>
<evidence type="ECO:0000256" key="13">
    <source>
        <dbReference type="ARBA" id="ARBA00022833"/>
    </source>
</evidence>
<evidence type="ECO:0000256" key="8">
    <source>
        <dbReference type="ARBA" id="ARBA00022640"/>
    </source>
</evidence>
<keyword evidence="11" id="KW-0479">Metal-binding</keyword>
<evidence type="ECO:0000259" key="27">
    <source>
        <dbReference type="Pfam" id="PF04566"/>
    </source>
</evidence>
<dbReference type="FunFam" id="3.90.1100.10:FF:000021">
    <property type="entry name" value="DNA-directed RNA polymerase subunit beta"/>
    <property type="match status" value="1"/>
</dbReference>
<dbReference type="eggNOG" id="KOG0215">
    <property type="taxonomic scope" value="Eukaryota"/>
</dbReference>
<dbReference type="OMA" id="LAYCSWC"/>
<keyword evidence="14" id="KW-0933">Apicoplast</keyword>
<dbReference type="SUPFAM" id="SSF64484">
    <property type="entry name" value="beta and beta-prime subunits of DNA dependent RNA-polymerase"/>
    <property type="match status" value="1"/>
</dbReference>
<dbReference type="EC" id="2.7.7.6" evidence="5 20"/>
<keyword evidence="7 20" id="KW-0240">DNA-directed RNA polymerase</keyword>
<feature type="compositionally biased region" description="Basic and acidic residues" evidence="21">
    <location>
        <begin position="30"/>
        <end position="81"/>
    </location>
</feature>
<dbReference type="Proteomes" id="UP000006319">
    <property type="component" value="Chromosome 13"/>
</dbReference>
<dbReference type="GO" id="GO:0000428">
    <property type="term" value="C:DNA-directed RNA polymerase complex"/>
    <property type="evidence" value="ECO:0007669"/>
    <property type="project" value="UniProtKB-KW"/>
</dbReference>
<dbReference type="OrthoDB" id="10248617at2759"/>
<feature type="region of interest" description="Disordered" evidence="21">
    <location>
        <begin position="1"/>
        <end position="81"/>
    </location>
</feature>
<dbReference type="InterPro" id="IPR007641">
    <property type="entry name" value="RNA_pol_Rpb2_7"/>
</dbReference>
<keyword evidence="9 20" id="KW-0808">Transferase</keyword>
<dbReference type="GeneID" id="14694651"/>
<dbReference type="GO" id="GO:0006351">
    <property type="term" value="P:DNA-templated transcription"/>
    <property type="evidence" value="ECO:0007669"/>
    <property type="project" value="InterPro"/>
</dbReference>
<dbReference type="InterPro" id="IPR007644">
    <property type="entry name" value="RNA_pol_bsu_protrusion"/>
</dbReference>
<feature type="domain" description="DNA-directed RNA polymerase subunit 2 hybrid-binding" evidence="22">
    <location>
        <begin position="779"/>
        <end position="948"/>
    </location>
</feature>
<dbReference type="Pfam" id="PF04561">
    <property type="entry name" value="RNA_pol_Rpb2_2"/>
    <property type="match status" value="1"/>
</dbReference>
<organism evidence="28 29">
    <name type="scientific">Plasmodium cynomolgi (strain B)</name>
    <dbReference type="NCBI Taxonomy" id="1120755"/>
    <lineage>
        <taxon>Eukaryota</taxon>
        <taxon>Sar</taxon>
        <taxon>Alveolata</taxon>
        <taxon>Apicomplexa</taxon>
        <taxon>Aconoidasida</taxon>
        <taxon>Haemosporida</taxon>
        <taxon>Plasmodiidae</taxon>
        <taxon>Plasmodium</taxon>
        <taxon>Plasmodium (Plasmodium)</taxon>
    </lineage>
</organism>
<evidence type="ECO:0000259" key="24">
    <source>
        <dbReference type="Pfam" id="PF04561"/>
    </source>
</evidence>
<evidence type="ECO:0000259" key="25">
    <source>
        <dbReference type="Pfam" id="PF04563"/>
    </source>
</evidence>
<evidence type="ECO:0000256" key="10">
    <source>
        <dbReference type="ARBA" id="ARBA00022695"/>
    </source>
</evidence>
<reference evidence="28 29" key="1">
    <citation type="journal article" date="2012" name="Nat. Genet.">
        <title>Plasmodium cynomolgi genome sequences provide insight into Plasmodium vivax and the monkey malaria clade.</title>
        <authorList>
            <person name="Tachibana S."/>
            <person name="Sullivan S.A."/>
            <person name="Kawai S."/>
            <person name="Nakamura S."/>
            <person name="Kim H.R."/>
            <person name="Goto N."/>
            <person name="Arisue N."/>
            <person name="Palacpac N.M.Q."/>
            <person name="Honma H."/>
            <person name="Yagi M."/>
            <person name="Tougan T."/>
            <person name="Katakai Y."/>
            <person name="Kaneko O."/>
            <person name="Mita T."/>
            <person name="Kita K."/>
            <person name="Yasutomi Y."/>
            <person name="Sutton P.L."/>
            <person name="Shakhbatyan R."/>
            <person name="Horii T."/>
            <person name="Yasunaga T."/>
            <person name="Barnwell J.W."/>
            <person name="Escalante A.A."/>
            <person name="Carlton J.M."/>
            <person name="Tanabe K."/>
        </authorList>
    </citation>
    <scope>NUCLEOTIDE SEQUENCE [LARGE SCALE GENOMIC DNA]</scope>
    <source>
        <strain evidence="28 29">B</strain>
    </source>
</reference>
<evidence type="ECO:0000256" key="14">
    <source>
        <dbReference type="ARBA" id="ARBA00022887"/>
    </source>
</evidence>
<evidence type="ECO:0000259" key="26">
    <source>
        <dbReference type="Pfam" id="PF04565"/>
    </source>
</evidence>
<evidence type="ECO:0000256" key="5">
    <source>
        <dbReference type="ARBA" id="ARBA00012418"/>
    </source>
</evidence>
<dbReference type="Pfam" id="PF04563">
    <property type="entry name" value="RNA_pol_Rpb2_1"/>
    <property type="match status" value="1"/>
</dbReference>
<keyword evidence="12" id="KW-0863">Zinc-finger</keyword>
<name>K6VG34_PLACD</name>
<accession>K6VG34</accession>
<comment type="similarity">
    <text evidence="4 19">Belongs to the RNA polymerase beta chain family.</text>
</comment>
<dbReference type="FunFam" id="2.40.270.10:FF:000006">
    <property type="entry name" value="DNA-directed RNA polymerase subunit beta"/>
    <property type="match status" value="1"/>
</dbReference>
<evidence type="ECO:0000256" key="1">
    <source>
        <dbReference type="ARBA" id="ARBA00004026"/>
    </source>
</evidence>
<evidence type="ECO:0000256" key="6">
    <source>
        <dbReference type="ARBA" id="ARBA00021955"/>
    </source>
</evidence>
<keyword evidence="16" id="KW-0539">Nucleus</keyword>
<dbReference type="KEGG" id="pcy:PCYB_131520"/>
<evidence type="ECO:0000256" key="20">
    <source>
        <dbReference type="RuleBase" id="RU363031"/>
    </source>
</evidence>
<dbReference type="Pfam" id="PF04566">
    <property type="entry name" value="RNA_pol_Rpb2_4"/>
    <property type="match status" value="1"/>
</dbReference>
<dbReference type="InterPro" id="IPR007646">
    <property type="entry name" value="RNA_pol_Rpb2_4"/>
</dbReference>
<keyword evidence="8" id="KW-0934">Plastid</keyword>
<feature type="compositionally biased region" description="Basic and acidic residues" evidence="21">
    <location>
        <begin position="913"/>
        <end position="935"/>
    </location>
</feature>
<dbReference type="FunFam" id="3.90.1070.20:FF:000002">
    <property type="entry name" value="DNA-directed RNA polymerase subunit beta"/>
    <property type="match status" value="1"/>
</dbReference>
<dbReference type="PROSITE" id="PS01166">
    <property type="entry name" value="RNA_POL_BETA"/>
    <property type="match status" value="1"/>
</dbReference>
<keyword evidence="15 20" id="KW-0804">Transcription</keyword>
<dbReference type="Pfam" id="PF00562">
    <property type="entry name" value="RNA_pol_Rpb2_6"/>
    <property type="match status" value="2"/>
</dbReference>
<feature type="domain" description="RNA polymerase Rpb2" evidence="26">
    <location>
        <begin position="548"/>
        <end position="612"/>
    </location>
</feature>
<evidence type="ECO:0000256" key="19">
    <source>
        <dbReference type="RuleBase" id="RU000434"/>
    </source>
</evidence>
<keyword evidence="13" id="KW-0862">Zinc</keyword>
<sequence length="1300" mass="147798">MKGVIRIKAKKRKGKTEENNEDNVEVNDGMEGKPADAKEEGEPGHRVKESKEAKEIREVMEAKGIKGTKEDPLILGQKDERGSEEKFKIKIGESDDEMSSIVQAGDINEYKNVGEGSRRGSASLGKNVKKQDNIGEGYAPLGLTQRSDQVEAVNQPFGQFRENKPNGRPSVEENMIETSLTPQICRQRDLTYSAPIYVDVEYVKGSNIIRKNNVEIGRLPVMLRSDICILHNKSEEELMKLGECPYDPGGYFIVKGTERVLLMQEQLSKNRIIVEMDIKHNICATITSTTAESKSRCAIVYKNNKLYLKHNSFIEDIGVCIILRAMGYESDQEIFQMIGSHRNYLNGILLSLYELYSENIKTNLDALLYIGKKIRPRLLAKGFFSSMKEKQVKNEKDIIEEGLDFLSRVLLSHIQQKNKYDFRNKARCICLMIRRVLDSANNKNELDDKDYYGNKRLELAGQLISLLFEDLYKRFYFTLKKQIDQTLSKYMQSNYTSKLKYSGNINETYPDVFRSLPKDIITRGMQAAISTGNWNIKRFKMEKSGVSQVLSRLSFIACIGMMTRLNSQFEKGRKVSGPRALQPSQWGVLCPCDTPEGESCGLVKNLALMTHVTNDNENNEHLIEILYTLGVEDSDSLTGEEMYKEGIFFVIFNGILLGVHKKPRTFMRRIRCLRRYGKIGQFVSIYDNFLHNAIYISTDGGRLCRPLIIVENGKSKLSQEHIVSLENGTINFFDLLKSSVIEWIDVNEQNNLLIALNESDISVNTTHLEIDPLTILGVVAGLIPYPNHNQSPRNTYQCAMGKQAIGAIGYNQFVRCDTLLYLLVYPQKPLVKSKTIEFINFEKLPAGQNAIVAVMSFCGYDIEDAIVMNKSSIDRGFGRCMSLRKHAVELKKYFNGSNDLVLPSPLAISKLQQRQEKERQEKQERQRQEKQRQAQEDQLAATGQYIKEEGDHVENGTDTNGDEPKRFQNKEIKKYHALDVDGVVSIGYLLKEGQVYINKYSPRNVKDHVKDISKIDLNDLKSNEVKYKSVYPSYIDKIIFTENAEGLKIYKIIMRQTRLPELGDKFSSRHGQKGVVGLLVNQEDMPFTESGICPDLIMNPHGFPSRMTVGKLLELVASKSAVLDGELKYGSIFSGTPFEEMASILFKYGFNCSSKELLYSGLTGEPLETYIFMGPIYYQKLKHMVQDKIHARARGPRQLLTRQPTEGRSKEGGLRLGEMERDCLIAYGVSNLLLERLMLSSDVCDVYICEDCGMMGYDTYCTFCQKCDKNALVKMPYACKLLFQELQTMNVFPKIVVKET</sequence>
<evidence type="ECO:0000256" key="11">
    <source>
        <dbReference type="ARBA" id="ARBA00022723"/>
    </source>
</evidence>
<dbReference type="InterPro" id="IPR007645">
    <property type="entry name" value="RNA_pol_Rpb2_3"/>
</dbReference>
<dbReference type="Gene3D" id="3.90.1100.10">
    <property type="match status" value="1"/>
</dbReference>
<keyword evidence="29" id="KW-1185">Reference proteome</keyword>
<dbReference type="FunFam" id="3.90.1110.10:FF:000011">
    <property type="entry name" value="DNA-directed RNA polymerase subunit beta"/>
    <property type="match status" value="1"/>
</dbReference>
<dbReference type="Gene3D" id="3.90.1110.10">
    <property type="entry name" value="RNA polymerase Rpb2, domain 2"/>
    <property type="match status" value="1"/>
</dbReference>
<evidence type="ECO:0000256" key="17">
    <source>
        <dbReference type="ARBA" id="ARBA00026088"/>
    </source>
</evidence>
<dbReference type="VEuPathDB" id="PlasmoDB:PCYB_131520"/>
<dbReference type="InterPro" id="IPR015712">
    <property type="entry name" value="DNA-dir_RNA_pol_su2"/>
</dbReference>
<evidence type="ECO:0000259" key="23">
    <source>
        <dbReference type="Pfam" id="PF04560"/>
    </source>
</evidence>
<dbReference type="GO" id="GO:0020011">
    <property type="term" value="C:apicoplast"/>
    <property type="evidence" value="ECO:0007669"/>
    <property type="project" value="UniProtKB-SubCell"/>
</dbReference>
<evidence type="ECO:0000259" key="22">
    <source>
        <dbReference type="Pfam" id="PF00562"/>
    </source>
</evidence>
<evidence type="ECO:0000256" key="16">
    <source>
        <dbReference type="ARBA" id="ARBA00023242"/>
    </source>
</evidence>
<evidence type="ECO:0000256" key="12">
    <source>
        <dbReference type="ARBA" id="ARBA00022771"/>
    </source>
</evidence>
<dbReference type="Pfam" id="PF04560">
    <property type="entry name" value="RNA_pol_Rpb2_7"/>
    <property type="match status" value="1"/>
</dbReference>
<evidence type="ECO:0000256" key="21">
    <source>
        <dbReference type="SAM" id="MobiDB-lite"/>
    </source>
</evidence>
<dbReference type="InterPro" id="IPR007120">
    <property type="entry name" value="DNA-dir_RNAP_su2_dom"/>
</dbReference>
<dbReference type="PhylomeDB" id="K6VG34"/>
<evidence type="ECO:0000256" key="4">
    <source>
        <dbReference type="ARBA" id="ARBA00006835"/>
    </source>
</evidence>
<dbReference type="GO" id="GO:0003899">
    <property type="term" value="F:DNA-directed RNA polymerase activity"/>
    <property type="evidence" value="ECO:0007669"/>
    <property type="project" value="UniProtKB-EC"/>
</dbReference>
<dbReference type="CDD" id="cd00653">
    <property type="entry name" value="RNA_pol_B_RPB2"/>
    <property type="match status" value="1"/>
</dbReference>
<dbReference type="InterPro" id="IPR037033">
    <property type="entry name" value="DNA-dir_RNAP_su2_hyb_sf"/>
</dbReference>
<comment type="subunit">
    <text evidence="17">In plastids the minimal PEP RNA polymerase catalytic core is composed of four subunits: alpha, beta, beta', and beta''. When a (nuclear-encoded) sigma factor is associated with the core the holoenzyme is formed, which can initiate transcription.</text>
</comment>
<dbReference type="InterPro" id="IPR007121">
    <property type="entry name" value="RNA_pol_bsu_CS"/>
</dbReference>
<dbReference type="GO" id="GO:0008270">
    <property type="term" value="F:zinc ion binding"/>
    <property type="evidence" value="ECO:0007669"/>
    <property type="project" value="UniProtKB-KW"/>
</dbReference>
<gene>
    <name evidence="28" type="ORF">PCYB_131520</name>
</gene>
<dbReference type="PANTHER" id="PTHR20856">
    <property type="entry name" value="DNA-DIRECTED RNA POLYMERASE I SUBUNIT 2"/>
    <property type="match status" value="1"/>
</dbReference>